<dbReference type="SUPFAM" id="SSF52418">
    <property type="entry name" value="Nucleoside phosphorylase/phosphoribosyltransferase catalytic domain"/>
    <property type="match status" value="1"/>
</dbReference>
<feature type="binding site" evidence="4">
    <location>
        <begin position="94"/>
        <end position="97"/>
    </location>
    <ligand>
        <name>5-phospho-alpha-D-ribose 1-diphosphate</name>
        <dbReference type="ChEBI" id="CHEBI:58017"/>
    </ligand>
</feature>
<feature type="binding site" evidence="4">
    <location>
        <begin position="87"/>
        <end position="88"/>
    </location>
    <ligand>
        <name>5-phospho-alpha-D-ribose 1-diphosphate</name>
        <dbReference type="ChEBI" id="CHEBI:58017"/>
    </ligand>
</feature>
<feature type="binding site" evidence="4">
    <location>
        <position position="92"/>
    </location>
    <ligand>
        <name>5-phospho-alpha-D-ribose 1-diphosphate</name>
        <dbReference type="ChEBI" id="CHEBI:58017"/>
    </ligand>
</feature>
<feature type="binding site" evidence="4">
    <location>
        <position position="228"/>
    </location>
    <ligand>
        <name>Mg(2+)</name>
        <dbReference type="ChEBI" id="CHEBI:18420"/>
        <label>2</label>
    </ligand>
</feature>
<comment type="caution">
    <text evidence="7">The sequence shown here is derived from an EMBL/GenBank/DDBJ whole genome shotgun (WGS) entry which is preliminary data.</text>
</comment>
<gene>
    <name evidence="4 7" type="primary">trpD</name>
    <name evidence="7" type="ORF">V6256_06885</name>
</gene>
<comment type="similarity">
    <text evidence="4">Belongs to the anthranilate phosphoribosyltransferase family.</text>
</comment>
<dbReference type="EC" id="2.4.2.18" evidence="4"/>
<dbReference type="InterPro" id="IPR005940">
    <property type="entry name" value="Anthranilate_Pribosyl_Tfrase"/>
</dbReference>
<dbReference type="NCBIfam" id="TIGR01245">
    <property type="entry name" value="trpD"/>
    <property type="match status" value="1"/>
</dbReference>
<feature type="binding site" evidence="4">
    <location>
        <position position="124"/>
    </location>
    <ligand>
        <name>5-phospho-alpha-D-ribose 1-diphosphate</name>
        <dbReference type="ChEBI" id="CHEBI:58017"/>
    </ligand>
</feature>
<feature type="domain" description="Glycosyl transferase family 3 N-terminal" evidence="6">
    <location>
        <begin position="9"/>
        <end position="69"/>
    </location>
</feature>
<keyword evidence="3 4" id="KW-0822">Tryptophan biosynthesis</keyword>
<evidence type="ECO:0000256" key="2">
    <source>
        <dbReference type="ARBA" id="ARBA00022679"/>
    </source>
</evidence>
<comment type="cofactor">
    <cofactor evidence="4">
        <name>Mg(2+)</name>
        <dbReference type="ChEBI" id="CHEBI:18420"/>
    </cofactor>
    <text evidence="4">Binds 2 magnesium ions per monomer.</text>
</comment>
<evidence type="ECO:0000313" key="8">
    <source>
        <dbReference type="Proteomes" id="UP001369082"/>
    </source>
</evidence>
<keyword evidence="2 4" id="KW-0808">Transferase</keyword>
<evidence type="ECO:0000256" key="1">
    <source>
        <dbReference type="ARBA" id="ARBA00022676"/>
    </source>
</evidence>
<feature type="binding site" evidence="4">
    <location>
        <position position="84"/>
    </location>
    <ligand>
        <name>5-phospho-alpha-D-ribose 1-diphosphate</name>
        <dbReference type="ChEBI" id="CHEBI:58017"/>
    </ligand>
</feature>
<dbReference type="EMBL" id="JBAKAZ010000019">
    <property type="protein sequence ID" value="MEL0629329.1"/>
    <property type="molecule type" value="Genomic_DNA"/>
</dbReference>
<accession>A0ABU9GPT6</accession>
<dbReference type="PANTHER" id="PTHR43285:SF2">
    <property type="entry name" value="ANTHRANILATE PHOSPHORIBOSYLTRANSFERASE"/>
    <property type="match status" value="1"/>
</dbReference>
<dbReference type="Gene3D" id="3.40.1030.10">
    <property type="entry name" value="Nucleoside phosphorylase/phosphoribosyltransferase catalytic domain"/>
    <property type="match status" value="1"/>
</dbReference>
<keyword evidence="8" id="KW-1185">Reference proteome</keyword>
<proteinExistence type="inferred from homology"/>
<dbReference type="InterPro" id="IPR000312">
    <property type="entry name" value="Glycosyl_Trfase_fam3"/>
</dbReference>
<dbReference type="PANTHER" id="PTHR43285">
    <property type="entry name" value="ANTHRANILATE PHOSPHORIBOSYLTRANSFERASE"/>
    <property type="match status" value="1"/>
</dbReference>
<evidence type="ECO:0000313" key="7">
    <source>
        <dbReference type="EMBL" id="MEL0629329.1"/>
    </source>
</evidence>
<feature type="binding site" evidence="4">
    <location>
        <position position="96"/>
    </location>
    <ligand>
        <name>Mg(2+)</name>
        <dbReference type="ChEBI" id="CHEBI:18420"/>
        <label>1</label>
    </ligand>
</feature>
<comment type="catalytic activity">
    <reaction evidence="4">
        <text>N-(5-phospho-beta-D-ribosyl)anthranilate + diphosphate = 5-phospho-alpha-D-ribose 1-diphosphate + anthranilate</text>
        <dbReference type="Rhea" id="RHEA:11768"/>
        <dbReference type="ChEBI" id="CHEBI:16567"/>
        <dbReference type="ChEBI" id="CHEBI:18277"/>
        <dbReference type="ChEBI" id="CHEBI:33019"/>
        <dbReference type="ChEBI" id="CHEBI:58017"/>
        <dbReference type="EC" id="2.4.2.18"/>
    </reaction>
</comment>
<dbReference type="Gene3D" id="1.20.970.10">
    <property type="entry name" value="Transferase, Pyrimidine Nucleoside Phosphorylase, Chain C"/>
    <property type="match status" value="1"/>
</dbReference>
<dbReference type="Pfam" id="PF02885">
    <property type="entry name" value="Glycos_trans_3N"/>
    <property type="match status" value="1"/>
</dbReference>
<keyword evidence="1 4" id="KW-0328">Glycosyltransferase</keyword>
<comment type="function">
    <text evidence="4">Catalyzes the transfer of the phosphoribosyl group of 5-phosphorylribose-1-pyrophosphate (PRPP) to anthranilate to yield N-(5'-phosphoribosyl)-anthranilate (PRA).</text>
</comment>
<dbReference type="InterPro" id="IPR035902">
    <property type="entry name" value="Nuc_phospho_transferase"/>
</dbReference>
<dbReference type="InterPro" id="IPR017459">
    <property type="entry name" value="Glycosyl_Trfase_fam3_N_dom"/>
</dbReference>
<reference evidence="7 8" key="1">
    <citation type="submission" date="2024-02" db="EMBL/GenBank/DDBJ databases">
        <title>Bacteria isolated from the canopy kelp, Nereocystis luetkeana.</title>
        <authorList>
            <person name="Pfister C.A."/>
            <person name="Younker I.T."/>
            <person name="Light S.H."/>
        </authorList>
    </citation>
    <scope>NUCLEOTIDE SEQUENCE [LARGE SCALE GENOMIC DNA]</scope>
    <source>
        <strain evidence="7 8">TI.1.05</strain>
    </source>
</reference>
<keyword evidence="4" id="KW-0479">Metal-binding</keyword>
<keyword evidence="4" id="KW-0028">Amino-acid biosynthesis</keyword>
<feature type="binding site" evidence="4">
    <location>
        <begin position="112"/>
        <end position="120"/>
    </location>
    <ligand>
        <name>5-phospho-alpha-D-ribose 1-diphosphate</name>
        <dbReference type="ChEBI" id="CHEBI:58017"/>
    </ligand>
</feature>
<dbReference type="Proteomes" id="UP001369082">
    <property type="component" value="Unassembled WGS sequence"/>
</dbReference>
<keyword evidence="4" id="KW-0460">Magnesium</keyword>
<feature type="domain" description="Glycosyl transferase family 3" evidence="5">
    <location>
        <begin position="78"/>
        <end position="326"/>
    </location>
</feature>
<feature type="binding site" evidence="4">
    <location>
        <position position="170"/>
    </location>
    <ligand>
        <name>anthranilate</name>
        <dbReference type="ChEBI" id="CHEBI:16567"/>
        <label>2</label>
    </ligand>
</feature>
<feature type="binding site" evidence="4">
    <location>
        <position position="84"/>
    </location>
    <ligand>
        <name>anthranilate</name>
        <dbReference type="ChEBI" id="CHEBI:16567"/>
        <label>1</label>
    </ligand>
</feature>
<evidence type="ECO:0000256" key="4">
    <source>
        <dbReference type="HAMAP-Rule" id="MF_00211"/>
    </source>
</evidence>
<name>A0ABU9GPT6_9GAMM</name>
<evidence type="ECO:0000259" key="6">
    <source>
        <dbReference type="Pfam" id="PF02885"/>
    </source>
</evidence>
<organism evidence="7 8">
    <name type="scientific">Psychromonas aquatilis</name>
    <dbReference type="NCBI Taxonomy" id="2005072"/>
    <lineage>
        <taxon>Bacteria</taxon>
        <taxon>Pseudomonadati</taxon>
        <taxon>Pseudomonadota</taxon>
        <taxon>Gammaproteobacteria</taxon>
        <taxon>Alteromonadales</taxon>
        <taxon>Psychromonadaceae</taxon>
        <taxon>Psychromonas</taxon>
    </lineage>
</organism>
<dbReference type="GO" id="GO:0004048">
    <property type="term" value="F:anthranilate phosphoribosyltransferase activity"/>
    <property type="evidence" value="ECO:0007669"/>
    <property type="project" value="UniProtKB-EC"/>
</dbReference>
<dbReference type="HAMAP" id="MF_00211">
    <property type="entry name" value="TrpD"/>
    <property type="match status" value="1"/>
</dbReference>
<dbReference type="RefSeq" id="WP_341597338.1">
    <property type="nucleotide sequence ID" value="NZ_JBAKAZ010000019.1"/>
</dbReference>
<dbReference type="InterPro" id="IPR036320">
    <property type="entry name" value="Glycosyl_Trfase_fam3_N_dom_sf"/>
</dbReference>
<comment type="caution">
    <text evidence="4">Lacks conserved residue(s) required for the propagation of feature annotation.</text>
</comment>
<dbReference type="SUPFAM" id="SSF47648">
    <property type="entry name" value="Nucleoside phosphorylase/phosphoribosyltransferase N-terminal domain"/>
    <property type="match status" value="1"/>
</dbReference>
<feature type="binding site" evidence="4">
    <location>
        <position position="229"/>
    </location>
    <ligand>
        <name>Mg(2+)</name>
        <dbReference type="ChEBI" id="CHEBI:18420"/>
        <label>2</label>
    </ligand>
</feature>
<keyword evidence="4" id="KW-0057">Aromatic amino acid biosynthesis</keyword>
<comment type="pathway">
    <text evidence="4">Amino-acid biosynthesis; L-tryptophan biosynthesis; L-tryptophan from chorismate: step 2/5.</text>
</comment>
<sequence length="340" mass="36323">MSEYDVYPTLEQLYQGQTLSESQSQAFFEQVVLGEIDPIVLSSVLTALKIKGERPQEVTGAAKALLAQAKAFPRPDYPFTDIVGTGGDGLGTINISTASAFVAAACGVKVCKHGSRSVSSKSGSSDLLAAFGVNLDMSPETARQCLDDLNVCFIFAPSYHAGMRFAAPVRGALKTRSIFNVLGPLINPARPEFELMGVYAPELLVPIAKVHQQLGMKRVMVVYGSGLDEVALHGTTQVAELHEGKITEYTLTPEDFGVEHHPVESIFGGSPEQNKQIIEQILQGKGTEAQQSAVAINVSALLVLNGKADNFKQGTEMALSSMQSGRPLTLLKQLAEQSNA</sequence>
<comment type="subunit">
    <text evidence="4">Homodimer.</text>
</comment>
<dbReference type="Pfam" id="PF00591">
    <property type="entry name" value="Glycos_transf_3"/>
    <property type="match status" value="1"/>
</dbReference>
<evidence type="ECO:0000259" key="5">
    <source>
        <dbReference type="Pfam" id="PF00591"/>
    </source>
</evidence>
<feature type="binding site" evidence="4">
    <location>
        <position position="229"/>
    </location>
    <ligand>
        <name>Mg(2+)</name>
        <dbReference type="ChEBI" id="CHEBI:18420"/>
        <label>1</label>
    </ligand>
</feature>
<protein>
    <recommendedName>
        <fullName evidence="4">Anthranilate phosphoribosyltransferase</fullName>
        <ecNumber evidence="4">2.4.2.18</ecNumber>
    </recommendedName>
</protein>
<evidence type="ECO:0000256" key="3">
    <source>
        <dbReference type="ARBA" id="ARBA00022822"/>
    </source>
</evidence>